<gene>
    <name evidence="8" type="ORF">D9X91_06985</name>
</gene>
<evidence type="ECO:0000313" key="9">
    <source>
        <dbReference type="Proteomes" id="UP000276770"/>
    </source>
</evidence>
<dbReference type="InterPro" id="IPR036907">
    <property type="entry name" value="5'-Nucleotdase_C_sf"/>
</dbReference>
<reference evidence="8 9" key="1">
    <citation type="submission" date="2018-10" db="EMBL/GenBank/DDBJ databases">
        <title>Falsibacillus sp. genome draft.</title>
        <authorList>
            <person name="Shi S."/>
        </authorList>
    </citation>
    <scope>NUCLEOTIDE SEQUENCE [LARGE SCALE GENOMIC DNA]</scope>
    <source>
        <strain evidence="8 9">GY 10110</strain>
    </source>
</reference>
<dbReference type="GO" id="GO:0000166">
    <property type="term" value="F:nucleotide binding"/>
    <property type="evidence" value="ECO:0007669"/>
    <property type="project" value="UniProtKB-KW"/>
</dbReference>
<dbReference type="GO" id="GO:0008253">
    <property type="term" value="F:5'-nucleotidase activity"/>
    <property type="evidence" value="ECO:0007669"/>
    <property type="project" value="TreeGrafter"/>
</dbReference>
<feature type="signal peptide" evidence="6">
    <location>
        <begin position="1"/>
        <end position="24"/>
    </location>
</feature>
<keyword evidence="4 6" id="KW-0732">Signal</keyword>
<evidence type="ECO:0000256" key="2">
    <source>
        <dbReference type="ARBA" id="ARBA00022512"/>
    </source>
</evidence>
<evidence type="ECO:0000256" key="1">
    <source>
        <dbReference type="ARBA" id="ARBA00004168"/>
    </source>
</evidence>
<dbReference type="PANTHER" id="PTHR11575:SF24">
    <property type="entry name" value="5'-NUCLEOTIDASE"/>
    <property type="match status" value="1"/>
</dbReference>
<dbReference type="InterPro" id="IPR008334">
    <property type="entry name" value="5'-Nucleotdase_C"/>
</dbReference>
<dbReference type="InterPro" id="IPR006179">
    <property type="entry name" value="5_nucleotidase/apyrase"/>
</dbReference>
<keyword evidence="6" id="KW-0378">Hydrolase</keyword>
<comment type="subcellular location">
    <subcellularLocation>
        <location evidence="1">Secreted</location>
        <location evidence="1">Cell wall</location>
        <topology evidence="1">Peptidoglycan-anchor</topology>
    </subcellularLocation>
</comment>
<sequence>MFRKVGKKAASFSLASALAVGAFAAPFSTNYVHAQSANIKVQLLGINDLHGKINNTYEQDINGDGKKETLGSLDYLSAYIKQREAENPNTLFVNAGDSIGASPLISAALHDEPTINILEAMGMDVGTLGNHEFDEGISEMERIVNGGERTDGQGTKGYDGIDFPVVCANAYDKSTGKLLIDPYTIKEVGGAKIGFIGVVTQETPSIIVKTGNENLEITDEAEAINKYAKILEDQGVNAIVVLAHNPLEQEGENLGFDAAKIAEKVDDNVDVIFAGHNHIKVNRVVDNKLIVEAESYGKAFSDVDVEIDPATDDIVKKSAEIVYTDHAGITPDADITKLIDEYKAKSDEVGNVVVGETAEALNGGYAERGPVGDNALGNMIADGMKKSMDADIAFMNGGGIREDLDKGPVTYAELFNIQPFGNYLVKIKLSGKEVKELLNNQISEQYGPDFSVSGINYKWDRSTRKVVSVTMPDGSIIDDAKEYSVVLNNFMYGDPNNKISDYFTGTPEEGKVDLDATQDFIKSFDKPIDYHAESRIQEVSKVFKDVAIDKWSNPFVTDLYYQHVTKGTSEGVFSPDWKMTRAQFASMVVRALDLKSTEAAPFMDMNDVSPAVQNEISAAFEAGITNGTSASRFSPNADITRAEMVTMLIRAYDLKYGKTPAVMSEDHFNDLNGIPEEQMKDVNLAYELGMVDGVSDQTFEPTDSSTRAEAAKVFSMFLHQK</sequence>
<dbReference type="GO" id="GO:0008768">
    <property type="term" value="F:UDP-sugar diphosphatase activity"/>
    <property type="evidence" value="ECO:0007669"/>
    <property type="project" value="TreeGrafter"/>
</dbReference>
<dbReference type="GO" id="GO:0009166">
    <property type="term" value="P:nucleotide catabolic process"/>
    <property type="evidence" value="ECO:0007669"/>
    <property type="project" value="InterPro"/>
</dbReference>
<dbReference type="Gene3D" id="3.60.21.10">
    <property type="match status" value="1"/>
</dbReference>
<organism evidence="8 9">
    <name type="scientific">Falsibacillus albus</name>
    <dbReference type="NCBI Taxonomy" id="2478915"/>
    <lineage>
        <taxon>Bacteria</taxon>
        <taxon>Bacillati</taxon>
        <taxon>Bacillota</taxon>
        <taxon>Bacilli</taxon>
        <taxon>Bacillales</taxon>
        <taxon>Bacillaceae</taxon>
        <taxon>Falsibacillus</taxon>
    </lineage>
</organism>
<keyword evidence="3" id="KW-0964">Secreted</keyword>
<name>A0A3L7K179_9BACI</name>
<feature type="chain" id="PRO_5017845410" evidence="6">
    <location>
        <begin position="25"/>
        <end position="721"/>
    </location>
</feature>
<feature type="domain" description="SLH" evidence="7">
    <location>
        <begin position="539"/>
        <end position="602"/>
    </location>
</feature>
<dbReference type="InterPro" id="IPR029052">
    <property type="entry name" value="Metallo-depent_PP-like"/>
</dbReference>
<dbReference type="PRINTS" id="PR01607">
    <property type="entry name" value="APYRASEFAMLY"/>
</dbReference>
<feature type="domain" description="SLH" evidence="7">
    <location>
        <begin position="603"/>
        <end position="662"/>
    </location>
</feature>
<comment type="similarity">
    <text evidence="6">Belongs to the 5'-nucleotidase family.</text>
</comment>
<dbReference type="Pfam" id="PF00149">
    <property type="entry name" value="Metallophos"/>
    <property type="match status" value="1"/>
</dbReference>
<keyword evidence="6" id="KW-0547">Nucleotide-binding</keyword>
<dbReference type="Gene3D" id="3.90.780.10">
    <property type="entry name" value="5'-Nucleotidase, C-terminal domain"/>
    <property type="match status" value="1"/>
</dbReference>
<proteinExistence type="inferred from homology"/>
<evidence type="ECO:0000256" key="3">
    <source>
        <dbReference type="ARBA" id="ARBA00022525"/>
    </source>
</evidence>
<evidence type="ECO:0000256" key="6">
    <source>
        <dbReference type="RuleBase" id="RU362119"/>
    </source>
</evidence>
<evidence type="ECO:0000259" key="7">
    <source>
        <dbReference type="PROSITE" id="PS51272"/>
    </source>
</evidence>
<dbReference type="SUPFAM" id="SSF56300">
    <property type="entry name" value="Metallo-dependent phosphatases"/>
    <property type="match status" value="1"/>
</dbReference>
<dbReference type="OrthoDB" id="9775118at2"/>
<evidence type="ECO:0000256" key="5">
    <source>
        <dbReference type="ARBA" id="ARBA00023088"/>
    </source>
</evidence>
<comment type="caution">
    <text evidence="8">The sequence shown here is derived from an EMBL/GenBank/DDBJ whole genome shotgun (WGS) entry which is preliminary data.</text>
</comment>
<dbReference type="InterPro" id="IPR001119">
    <property type="entry name" value="SLH_dom"/>
</dbReference>
<keyword evidence="5" id="KW-0572">Peptidoglycan-anchor</keyword>
<dbReference type="EMBL" id="RCVZ01000003">
    <property type="protein sequence ID" value="RLQ96837.1"/>
    <property type="molecule type" value="Genomic_DNA"/>
</dbReference>
<protein>
    <submittedName>
        <fullName evidence="8">2,' 3'-cyclic nucleotide 2'-phosphodiesterase</fullName>
    </submittedName>
</protein>
<dbReference type="Proteomes" id="UP000276770">
    <property type="component" value="Unassembled WGS sequence"/>
</dbReference>
<dbReference type="AlphaFoldDB" id="A0A3L7K179"/>
<dbReference type="SUPFAM" id="SSF55816">
    <property type="entry name" value="5'-nucleotidase (syn. UDP-sugar hydrolase), C-terminal domain"/>
    <property type="match status" value="1"/>
</dbReference>
<dbReference type="PROSITE" id="PS51272">
    <property type="entry name" value="SLH"/>
    <property type="match status" value="3"/>
</dbReference>
<dbReference type="PANTHER" id="PTHR11575">
    <property type="entry name" value="5'-NUCLEOTIDASE-RELATED"/>
    <property type="match status" value="1"/>
</dbReference>
<dbReference type="FunFam" id="3.60.21.10:FF:000052">
    <property type="entry name" value="Endonuclease YhcR"/>
    <property type="match status" value="1"/>
</dbReference>
<dbReference type="RefSeq" id="WP_121679858.1">
    <property type="nucleotide sequence ID" value="NZ_RCVZ01000003.1"/>
</dbReference>
<evidence type="ECO:0000256" key="4">
    <source>
        <dbReference type="ARBA" id="ARBA00022729"/>
    </source>
</evidence>
<feature type="domain" description="SLH" evidence="7">
    <location>
        <begin position="665"/>
        <end position="721"/>
    </location>
</feature>
<keyword evidence="2" id="KW-0134">Cell wall</keyword>
<evidence type="ECO:0000313" key="8">
    <source>
        <dbReference type="EMBL" id="RLQ96837.1"/>
    </source>
</evidence>
<dbReference type="Pfam" id="PF00395">
    <property type="entry name" value="SLH"/>
    <property type="match status" value="3"/>
</dbReference>
<dbReference type="Pfam" id="PF02872">
    <property type="entry name" value="5_nucleotid_C"/>
    <property type="match status" value="1"/>
</dbReference>
<accession>A0A3L7K179</accession>
<dbReference type="InterPro" id="IPR004843">
    <property type="entry name" value="Calcineurin-like_PHP"/>
</dbReference>
<keyword evidence="9" id="KW-1185">Reference proteome</keyword>
<dbReference type="GO" id="GO:0030288">
    <property type="term" value="C:outer membrane-bounded periplasmic space"/>
    <property type="evidence" value="ECO:0007669"/>
    <property type="project" value="TreeGrafter"/>
</dbReference>